<evidence type="ECO:0000313" key="3">
    <source>
        <dbReference type="Proteomes" id="UP000242146"/>
    </source>
</evidence>
<dbReference type="GO" id="GO:0016747">
    <property type="term" value="F:acyltransferase activity, transferring groups other than amino-acyl groups"/>
    <property type="evidence" value="ECO:0007669"/>
    <property type="project" value="InterPro"/>
</dbReference>
<evidence type="ECO:0000313" key="2">
    <source>
        <dbReference type="EMBL" id="ORX45531.1"/>
    </source>
</evidence>
<dbReference type="Pfam" id="PF00583">
    <property type="entry name" value="Acetyltransf_1"/>
    <property type="match status" value="1"/>
</dbReference>
<keyword evidence="3" id="KW-1185">Reference proteome</keyword>
<proteinExistence type="predicted"/>
<dbReference type="CDD" id="cd04301">
    <property type="entry name" value="NAT_SF"/>
    <property type="match status" value="1"/>
</dbReference>
<accession>A0A1X2G5G6</accession>
<dbReference type="Gene3D" id="3.40.630.30">
    <property type="match status" value="1"/>
</dbReference>
<protein>
    <recommendedName>
        <fullName evidence="1">N-acetyltransferase domain-containing protein</fullName>
    </recommendedName>
</protein>
<evidence type="ECO:0000259" key="1">
    <source>
        <dbReference type="Pfam" id="PF00583"/>
    </source>
</evidence>
<dbReference type="PANTHER" id="PTHR47237:SF1">
    <property type="entry name" value="SLL0310 PROTEIN"/>
    <property type="match status" value="1"/>
</dbReference>
<dbReference type="STRING" id="101127.A0A1X2G5G6"/>
<dbReference type="Proteomes" id="UP000242146">
    <property type="component" value="Unassembled WGS sequence"/>
</dbReference>
<organism evidence="2 3">
    <name type="scientific">Hesseltinella vesiculosa</name>
    <dbReference type="NCBI Taxonomy" id="101127"/>
    <lineage>
        <taxon>Eukaryota</taxon>
        <taxon>Fungi</taxon>
        <taxon>Fungi incertae sedis</taxon>
        <taxon>Mucoromycota</taxon>
        <taxon>Mucoromycotina</taxon>
        <taxon>Mucoromycetes</taxon>
        <taxon>Mucorales</taxon>
        <taxon>Cunninghamellaceae</taxon>
        <taxon>Hesseltinella</taxon>
    </lineage>
</organism>
<feature type="domain" description="N-acetyltransferase" evidence="1">
    <location>
        <begin position="27"/>
        <end position="109"/>
    </location>
</feature>
<reference evidence="2 3" key="1">
    <citation type="submission" date="2016-07" db="EMBL/GenBank/DDBJ databases">
        <title>Pervasive Adenine N6-methylation of Active Genes in Fungi.</title>
        <authorList>
            <consortium name="DOE Joint Genome Institute"/>
            <person name="Mondo S.J."/>
            <person name="Dannebaum R.O."/>
            <person name="Kuo R.C."/>
            <person name="Labutti K."/>
            <person name="Haridas S."/>
            <person name="Kuo A."/>
            <person name="Salamov A."/>
            <person name="Ahrendt S.R."/>
            <person name="Lipzen A."/>
            <person name="Sullivan W."/>
            <person name="Andreopoulos W.B."/>
            <person name="Clum A."/>
            <person name="Lindquist E."/>
            <person name="Daum C."/>
            <person name="Ramamoorthy G.K."/>
            <person name="Gryganskyi A."/>
            <person name="Culley D."/>
            <person name="Magnuson J.K."/>
            <person name="James T.Y."/>
            <person name="O'Malley M.A."/>
            <person name="Stajich J.E."/>
            <person name="Spatafora J.W."/>
            <person name="Visel A."/>
            <person name="Grigoriev I.V."/>
        </authorList>
    </citation>
    <scope>NUCLEOTIDE SEQUENCE [LARGE SCALE GENOMIC DNA]</scope>
    <source>
        <strain evidence="2 3">NRRL 3301</strain>
    </source>
</reference>
<dbReference type="InterPro" id="IPR000182">
    <property type="entry name" value="GNAT_dom"/>
</dbReference>
<dbReference type="Gene3D" id="3.40.630.90">
    <property type="match status" value="1"/>
</dbReference>
<dbReference type="AlphaFoldDB" id="A0A1X2G5G6"/>
<dbReference type="OrthoDB" id="5771378at2759"/>
<comment type="caution">
    <text evidence="2">The sequence shown here is derived from an EMBL/GenBank/DDBJ whole genome shotgun (WGS) entry which is preliminary data.</text>
</comment>
<gene>
    <name evidence="2" type="ORF">DM01DRAFT_1172622</name>
</gene>
<dbReference type="PANTHER" id="PTHR47237">
    <property type="entry name" value="SLL0310 PROTEIN"/>
    <property type="match status" value="1"/>
</dbReference>
<dbReference type="SUPFAM" id="SSF55729">
    <property type="entry name" value="Acyl-CoA N-acyltransferases (Nat)"/>
    <property type="match status" value="1"/>
</dbReference>
<dbReference type="InterPro" id="IPR016181">
    <property type="entry name" value="Acyl_CoA_acyltransferase"/>
</dbReference>
<dbReference type="InterPro" id="IPR052729">
    <property type="entry name" value="Acyl/Acetyltrans_Enzymes"/>
</dbReference>
<name>A0A1X2G5G6_9FUNG</name>
<sequence length="326" mass="36494">MDPSFTIRSVKDVEEASYYFREWPVLAGWNHSCDDEEVRQVFYPVDSKGMLLGTVKDDRGKETVVGSVFACKHTDQVGFIGCFIVPEVHRCKGYGSALFTEALRYLGECQHIGLDGKYEMVDTYVRSGFKPSNVGLTYRGDILQHVVKPLADFTTKMGNSMVKADLAPLTSEHLKGLVELDLKHAGMERWAYWQQWIHLHTNDQSKGRAGWVVLDNDKNVTHFGTVRPAVRGFVVALYGPDSHVIRQLLLQMGRWVLAQVDQSSWKLPKDHQTVFNLNTCASNPLSVALVESLGFNCVSGRIRMWRGGVPQSDLSGIYSTGSFTVG</sequence>
<dbReference type="EMBL" id="MCGT01000042">
    <property type="protein sequence ID" value="ORX45531.1"/>
    <property type="molecule type" value="Genomic_DNA"/>
</dbReference>